<keyword evidence="1" id="KW-1133">Transmembrane helix</keyword>
<dbReference type="SUPFAM" id="SSF48317">
    <property type="entry name" value="Acid phosphatase/Vanadium-dependent haloperoxidase"/>
    <property type="match status" value="1"/>
</dbReference>
<evidence type="ECO:0000313" key="3">
    <source>
        <dbReference type="EMBL" id="RXK51828.1"/>
    </source>
</evidence>
<sequence>MTLLELSARVLGVVGVMLVVASLVFVGPRRLRETRADIRGRLREAGPVVAVLAGVLAINSFVRDVSTDLSQLVGVRITSTIHAIEGAFVGQIQTVASPVLTAYFSNVYVYAYAFLMIFPLVAYLALDDQRPMRELTVAYILNYGIGLVCYLAFIAYGPRNFMPDVVEPLLYTHWPRSQLLTSEINRNTNVFPSLHTSLSVTVALMAYRTRDAYPYWFPVAVFAAASVAVSTMYLGIHWGTDVIAGLLLAVFSVVAASRIRQFGDQHDGFVRERVGKFADRLR</sequence>
<keyword evidence="1" id="KW-0472">Membrane</keyword>
<feature type="transmembrane region" description="Helical" evidence="1">
    <location>
        <begin position="138"/>
        <end position="156"/>
    </location>
</feature>
<dbReference type="SMART" id="SM00014">
    <property type="entry name" value="acidPPc"/>
    <property type="match status" value="1"/>
</dbReference>
<keyword evidence="4" id="KW-1185">Reference proteome</keyword>
<organism evidence="3 4">
    <name type="scientific">Halorientalis pallida</name>
    <dbReference type="NCBI Taxonomy" id="2479928"/>
    <lineage>
        <taxon>Archaea</taxon>
        <taxon>Methanobacteriati</taxon>
        <taxon>Methanobacteriota</taxon>
        <taxon>Stenosarchaea group</taxon>
        <taxon>Halobacteria</taxon>
        <taxon>Halobacteriales</taxon>
        <taxon>Haloarculaceae</taxon>
        <taxon>Halorientalis</taxon>
    </lineage>
</organism>
<dbReference type="InterPro" id="IPR026841">
    <property type="entry name" value="Aur1/Ipt1"/>
</dbReference>
<feature type="transmembrane region" description="Helical" evidence="1">
    <location>
        <begin position="6"/>
        <end position="25"/>
    </location>
</feature>
<dbReference type="Proteomes" id="UP000289691">
    <property type="component" value="Unassembled WGS sequence"/>
</dbReference>
<comment type="caution">
    <text evidence="3">The sequence shown here is derived from an EMBL/GenBank/DDBJ whole genome shotgun (WGS) entry which is preliminary data.</text>
</comment>
<accession>A0A498L0L6</accession>
<gene>
    <name evidence="3" type="ORF">EAF64_04125</name>
</gene>
<reference evidence="3 4" key="1">
    <citation type="submission" date="2019-01" db="EMBL/GenBank/DDBJ databases">
        <title>Halorientalis sp. F13-25 a new haloarchaeum isolated from hypersaline water.</title>
        <authorList>
            <person name="Ana D.-V."/>
            <person name="Cristina S.-P."/>
            <person name="Antonio V."/>
        </authorList>
    </citation>
    <scope>NUCLEOTIDE SEQUENCE [LARGE SCALE GENOMIC DNA]</scope>
    <source>
        <strain evidence="3 4">F13-25</strain>
    </source>
</reference>
<dbReference type="InterPro" id="IPR000326">
    <property type="entry name" value="PAP2/HPO"/>
</dbReference>
<feature type="domain" description="Phosphatidic acid phosphatase type 2/haloperoxidase" evidence="2">
    <location>
        <begin position="138"/>
        <end position="257"/>
    </location>
</feature>
<evidence type="ECO:0000259" key="2">
    <source>
        <dbReference type="SMART" id="SM00014"/>
    </source>
</evidence>
<name>A0A498L0L6_9EURY</name>
<keyword evidence="1" id="KW-0812">Transmembrane</keyword>
<dbReference type="EMBL" id="RDFA01000001">
    <property type="protein sequence ID" value="RXK51828.1"/>
    <property type="molecule type" value="Genomic_DNA"/>
</dbReference>
<evidence type="ECO:0000313" key="4">
    <source>
        <dbReference type="Proteomes" id="UP000289691"/>
    </source>
</evidence>
<dbReference type="InterPro" id="IPR036938">
    <property type="entry name" value="PAP2/HPO_sf"/>
</dbReference>
<dbReference type="AlphaFoldDB" id="A0A498L0L6"/>
<feature type="transmembrane region" description="Helical" evidence="1">
    <location>
        <begin position="215"/>
        <end position="236"/>
    </location>
</feature>
<dbReference type="Gene3D" id="1.20.144.10">
    <property type="entry name" value="Phosphatidic acid phosphatase type 2/haloperoxidase"/>
    <property type="match status" value="1"/>
</dbReference>
<protein>
    <submittedName>
        <fullName evidence="3">Phosphatase PAP2 family protein</fullName>
    </submittedName>
</protein>
<dbReference type="Pfam" id="PF14378">
    <property type="entry name" value="PAP2_3"/>
    <property type="match status" value="1"/>
</dbReference>
<proteinExistence type="predicted"/>
<feature type="transmembrane region" description="Helical" evidence="1">
    <location>
        <begin position="107"/>
        <end position="126"/>
    </location>
</feature>
<feature type="transmembrane region" description="Helical" evidence="1">
    <location>
        <begin position="242"/>
        <end position="259"/>
    </location>
</feature>
<dbReference type="RefSeq" id="WP_129067683.1">
    <property type="nucleotide sequence ID" value="NZ_RDFA01000001.1"/>
</dbReference>
<dbReference type="GO" id="GO:0016020">
    <property type="term" value="C:membrane"/>
    <property type="evidence" value="ECO:0007669"/>
    <property type="project" value="UniProtKB-SubCell"/>
</dbReference>
<evidence type="ECO:0000256" key="1">
    <source>
        <dbReference type="SAM" id="Phobius"/>
    </source>
</evidence>